<proteinExistence type="predicted"/>
<dbReference type="RefSeq" id="WP_341470424.1">
    <property type="nucleotide sequence ID" value="NZ_CP128400.1"/>
</dbReference>
<gene>
    <name evidence="2" type="ORF">HXX08_22240</name>
    <name evidence="3" type="ORF">OZ401_004132</name>
</gene>
<feature type="region of interest" description="Disordered" evidence="1">
    <location>
        <begin position="47"/>
        <end position="67"/>
    </location>
</feature>
<dbReference type="Proteomes" id="UP001431572">
    <property type="component" value="Chromosome 2"/>
</dbReference>
<feature type="region of interest" description="Disordered" evidence="1">
    <location>
        <begin position="1"/>
        <end position="22"/>
    </location>
</feature>
<reference evidence="2 4" key="1">
    <citation type="submission" date="2020-06" db="EMBL/GenBank/DDBJ databases">
        <title>Anoxygenic phototrophic Chloroflexota member uses a Type I reaction center.</title>
        <authorList>
            <person name="Tsuji J.M."/>
            <person name="Shaw N.A."/>
            <person name="Nagashima S."/>
            <person name="Venkiteswaran J."/>
            <person name="Schiff S.L."/>
            <person name="Hanada S."/>
            <person name="Tank M."/>
            <person name="Neufeld J.D."/>
        </authorList>
    </citation>
    <scope>NUCLEOTIDE SEQUENCE [LARGE SCALE GENOMIC DNA]</scope>
    <source>
        <strain evidence="2">L227-S17</strain>
    </source>
</reference>
<name>A0A8T7M8U6_9CHLR</name>
<organism evidence="2 4">
    <name type="scientific">Candidatus Chlorohelix allophototropha</name>
    <dbReference type="NCBI Taxonomy" id="3003348"/>
    <lineage>
        <taxon>Bacteria</taxon>
        <taxon>Bacillati</taxon>
        <taxon>Chloroflexota</taxon>
        <taxon>Chloroflexia</taxon>
        <taxon>Candidatus Chloroheliales</taxon>
        <taxon>Candidatus Chloroheliaceae</taxon>
        <taxon>Candidatus Chlorohelix</taxon>
    </lineage>
</organism>
<keyword evidence="5" id="KW-1185">Reference proteome</keyword>
<evidence type="ECO:0000313" key="2">
    <source>
        <dbReference type="EMBL" id="NWJ48588.1"/>
    </source>
</evidence>
<dbReference type="Proteomes" id="UP000521676">
    <property type="component" value="Unassembled WGS sequence"/>
</dbReference>
<reference evidence="3" key="2">
    <citation type="journal article" date="2024" name="Nature">
        <title>Anoxygenic phototroph of the Chloroflexota uses a type I reaction centre.</title>
        <authorList>
            <person name="Tsuji J.M."/>
            <person name="Shaw N.A."/>
            <person name="Nagashima S."/>
            <person name="Venkiteswaran J.J."/>
            <person name="Schiff S.L."/>
            <person name="Watanabe T."/>
            <person name="Fukui M."/>
            <person name="Hanada S."/>
            <person name="Tank M."/>
            <person name="Neufeld J.D."/>
        </authorList>
    </citation>
    <scope>NUCLEOTIDE SEQUENCE</scope>
    <source>
        <strain evidence="3">L227-S17</strain>
    </source>
</reference>
<evidence type="ECO:0000313" key="5">
    <source>
        <dbReference type="Proteomes" id="UP001431572"/>
    </source>
</evidence>
<dbReference type="EMBL" id="CP128400">
    <property type="protein sequence ID" value="WJW68518.1"/>
    <property type="molecule type" value="Genomic_DNA"/>
</dbReference>
<evidence type="ECO:0000313" key="4">
    <source>
        <dbReference type="Proteomes" id="UP000521676"/>
    </source>
</evidence>
<accession>A0A8T7M8U6</accession>
<protein>
    <submittedName>
        <fullName evidence="2">Uncharacterized protein</fullName>
    </submittedName>
</protein>
<evidence type="ECO:0000313" key="3">
    <source>
        <dbReference type="EMBL" id="WJW68518.1"/>
    </source>
</evidence>
<evidence type="ECO:0000256" key="1">
    <source>
        <dbReference type="SAM" id="MobiDB-lite"/>
    </source>
</evidence>
<feature type="compositionally biased region" description="Polar residues" evidence="1">
    <location>
        <begin position="1"/>
        <end position="11"/>
    </location>
</feature>
<dbReference type="AlphaFoldDB" id="A0A8T7M8U6"/>
<sequence>MSENNVRNNLNRKPDIEHELSEEDLEKVTGGVYIGLLQPGIFKKFSGAQNNPVQGAIPDVNGYSPKQ</sequence>
<dbReference type="EMBL" id="JACATZ010000003">
    <property type="protein sequence ID" value="NWJ48588.1"/>
    <property type="molecule type" value="Genomic_DNA"/>
</dbReference>